<evidence type="ECO:0000256" key="1">
    <source>
        <dbReference type="SAM" id="MobiDB-lite"/>
    </source>
</evidence>
<evidence type="ECO:0000313" key="3">
    <source>
        <dbReference type="Proteomes" id="UP001352852"/>
    </source>
</evidence>
<feature type="region of interest" description="Disordered" evidence="1">
    <location>
        <begin position="1"/>
        <end position="55"/>
    </location>
</feature>
<accession>A0ABU7EUP6</accession>
<gene>
    <name evidence="2" type="ORF">CHARACLAT_017574</name>
</gene>
<organism evidence="2 3">
    <name type="scientific">Characodon lateralis</name>
    <dbReference type="NCBI Taxonomy" id="208331"/>
    <lineage>
        <taxon>Eukaryota</taxon>
        <taxon>Metazoa</taxon>
        <taxon>Chordata</taxon>
        <taxon>Craniata</taxon>
        <taxon>Vertebrata</taxon>
        <taxon>Euteleostomi</taxon>
        <taxon>Actinopterygii</taxon>
        <taxon>Neopterygii</taxon>
        <taxon>Teleostei</taxon>
        <taxon>Neoteleostei</taxon>
        <taxon>Acanthomorphata</taxon>
        <taxon>Ovalentaria</taxon>
        <taxon>Atherinomorphae</taxon>
        <taxon>Cyprinodontiformes</taxon>
        <taxon>Goodeidae</taxon>
        <taxon>Characodon</taxon>
    </lineage>
</organism>
<feature type="region of interest" description="Disordered" evidence="1">
    <location>
        <begin position="67"/>
        <end position="90"/>
    </location>
</feature>
<name>A0ABU7EUP6_9TELE</name>
<reference evidence="2 3" key="1">
    <citation type="submission" date="2021-06" db="EMBL/GenBank/DDBJ databases">
        <authorList>
            <person name="Palmer J.M."/>
        </authorList>
    </citation>
    <scope>NUCLEOTIDE SEQUENCE [LARGE SCALE GENOMIC DNA]</scope>
    <source>
        <strain evidence="2 3">CL_MEX2019</strain>
        <tissue evidence="2">Muscle</tissue>
    </source>
</reference>
<feature type="compositionally biased region" description="Basic and acidic residues" evidence="1">
    <location>
        <begin position="44"/>
        <end position="55"/>
    </location>
</feature>
<evidence type="ECO:0000313" key="2">
    <source>
        <dbReference type="EMBL" id="MED6290839.1"/>
    </source>
</evidence>
<sequence>MGNCTSGQQKKKKGNAAPTDESNENRPNEDVMYASINHTGLGPRQDKAANKHQPDDDCDYAIVKIQEEVPADSHSESSKDECADDYVLMG</sequence>
<proteinExistence type="predicted"/>
<feature type="compositionally biased region" description="Basic and acidic residues" evidence="1">
    <location>
        <begin position="67"/>
        <end position="81"/>
    </location>
</feature>
<dbReference type="EMBL" id="JAHUTJ010067063">
    <property type="protein sequence ID" value="MED6290839.1"/>
    <property type="molecule type" value="Genomic_DNA"/>
</dbReference>
<protein>
    <submittedName>
        <fullName evidence="2">Uncharacterized protein</fullName>
    </submittedName>
</protein>
<dbReference type="Proteomes" id="UP001352852">
    <property type="component" value="Unassembled WGS sequence"/>
</dbReference>
<keyword evidence="3" id="KW-1185">Reference proteome</keyword>
<comment type="caution">
    <text evidence="2">The sequence shown here is derived from an EMBL/GenBank/DDBJ whole genome shotgun (WGS) entry which is preliminary data.</text>
</comment>